<evidence type="ECO:0000313" key="1">
    <source>
        <dbReference type="EMBL" id="MPC90749.1"/>
    </source>
</evidence>
<gene>
    <name evidence="1" type="ORF">E2C01_085748</name>
</gene>
<organism evidence="1 2">
    <name type="scientific">Portunus trituberculatus</name>
    <name type="common">Swimming crab</name>
    <name type="synonym">Neptunus trituberculatus</name>
    <dbReference type="NCBI Taxonomy" id="210409"/>
    <lineage>
        <taxon>Eukaryota</taxon>
        <taxon>Metazoa</taxon>
        <taxon>Ecdysozoa</taxon>
        <taxon>Arthropoda</taxon>
        <taxon>Crustacea</taxon>
        <taxon>Multicrustacea</taxon>
        <taxon>Malacostraca</taxon>
        <taxon>Eumalacostraca</taxon>
        <taxon>Eucarida</taxon>
        <taxon>Decapoda</taxon>
        <taxon>Pleocyemata</taxon>
        <taxon>Brachyura</taxon>
        <taxon>Eubrachyura</taxon>
        <taxon>Portunoidea</taxon>
        <taxon>Portunidae</taxon>
        <taxon>Portuninae</taxon>
        <taxon>Portunus</taxon>
    </lineage>
</organism>
<comment type="caution">
    <text evidence="1">The sequence shown here is derived from an EMBL/GenBank/DDBJ whole genome shotgun (WGS) entry which is preliminary data.</text>
</comment>
<name>A0A5B7J7J2_PORTR</name>
<protein>
    <submittedName>
        <fullName evidence="1">Uncharacterized protein</fullName>
    </submittedName>
</protein>
<dbReference type="EMBL" id="VSRR010085433">
    <property type="protein sequence ID" value="MPC90749.1"/>
    <property type="molecule type" value="Genomic_DNA"/>
</dbReference>
<keyword evidence="2" id="KW-1185">Reference proteome</keyword>
<proteinExistence type="predicted"/>
<sequence length="59" mass="6233">MRFAPARCWGSRTATEAFEDGKHITGKECQGEGELGGAGKRVAAPGWCATERDTTAHAP</sequence>
<accession>A0A5B7J7J2</accession>
<evidence type="ECO:0000313" key="2">
    <source>
        <dbReference type="Proteomes" id="UP000324222"/>
    </source>
</evidence>
<dbReference type="AlphaFoldDB" id="A0A5B7J7J2"/>
<reference evidence="1 2" key="1">
    <citation type="submission" date="2019-05" db="EMBL/GenBank/DDBJ databases">
        <title>Another draft genome of Portunus trituberculatus and its Hox gene families provides insights of decapod evolution.</title>
        <authorList>
            <person name="Jeong J.-H."/>
            <person name="Song I."/>
            <person name="Kim S."/>
            <person name="Choi T."/>
            <person name="Kim D."/>
            <person name="Ryu S."/>
            <person name="Kim W."/>
        </authorList>
    </citation>
    <scope>NUCLEOTIDE SEQUENCE [LARGE SCALE GENOMIC DNA]</scope>
    <source>
        <tissue evidence="1">Muscle</tissue>
    </source>
</reference>
<dbReference type="Proteomes" id="UP000324222">
    <property type="component" value="Unassembled WGS sequence"/>
</dbReference>